<sequence>MVCYFWSPFAGLMLCPLWTNL</sequence>
<name>A0A0A9CC91_ARUDO</name>
<evidence type="ECO:0000313" key="1">
    <source>
        <dbReference type="EMBL" id="JAD73191.1"/>
    </source>
</evidence>
<organism evidence="1">
    <name type="scientific">Arundo donax</name>
    <name type="common">Giant reed</name>
    <name type="synonym">Donax arundinaceus</name>
    <dbReference type="NCBI Taxonomy" id="35708"/>
    <lineage>
        <taxon>Eukaryota</taxon>
        <taxon>Viridiplantae</taxon>
        <taxon>Streptophyta</taxon>
        <taxon>Embryophyta</taxon>
        <taxon>Tracheophyta</taxon>
        <taxon>Spermatophyta</taxon>
        <taxon>Magnoliopsida</taxon>
        <taxon>Liliopsida</taxon>
        <taxon>Poales</taxon>
        <taxon>Poaceae</taxon>
        <taxon>PACMAD clade</taxon>
        <taxon>Arundinoideae</taxon>
        <taxon>Arundineae</taxon>
        <taxon>Arundo</taxon>
    </lineage>
</organism>
<reference evidence="1" key="2">
    <citation type="journal article" date="2015" name="Data Brief">
        <title>Shoot transcriptome of the giant reed, Arundo donax.</title>
        <authorList>
            <person name="Barrero R.A."/>
            <person name="Guerrero F.D."/>
            <person name="Moolhuijzen P."/>
            <person name="Goolsby J.A."/>
            <person name="Tidwell J."/>
            <person name="Bellgard S.E."/>
            <person name="Bellgard M.I."/>
        </authorList>
    </citation>
    <scope>NUCLEOTIDE SEQUENCE</scope>
    <source>
        <tissue evidence="1">Shoot tissue taken approximately 20 cm above the soil surface</tissue>
    </source>
</reference>
<proteinExistence type="predicted"/>
<accession>A0A0A9CC91</accession>
<dbReference type="AlphaFoldDB" id="A0A0A9CC91"/>
<reference evidence="1" key="1">
    <citation type="submission" date="2014-09" db="EMBL/GenBank/DDBJ databases">
        <authorList>
            <person name="Magalhaes I.L.F."/>
            <person name="Oliveira U."/>
            <person name="Santos F.R."/>
            <person name="Vidigal T.H.D.A."/>
            <person name="Brescovit A.D."/>
            <person name="Santos A.J."/>
        </authorList>
    </citation>
    <scope>NUCLEOTIDE SEQUENCE</scope>
    <source>
        <tissue evidence="1">Shoot tissue taken approximately 20 cm above the soil surface</tissue>
    </source>
</reference>
<protein>
    <submittedName>
        <fullName evidence="1">Uncharacterized protein</fullName>
    </submittedName>
</protein>
<dbReference type="EMBL" id="GBRH01224704">
    <property type="protein sequence ID" value="JAD73191.1"/>
    <property type="molecule type" value="Transcribed_RNA"/>
</dbReference>